<gene>
    <name evidence="2" type="ORF">BD310DRAFT_384789</name>
</gene>
<feature type="compositionally biased region" description="Polar residues" evidence="1">
    <location>
        <begin position="66"/>
        <end position="75"/>
    </location>
</feature>
<proteinExistence type="predicted"/>
<accession>A0A4Q9NJM5</accession>
<organism evidence="2 3">
    <name type="scientific">Dichomitus squalens</name>
    <dbReference type="NCBI Taxonomy" id="114155"/>
    <lineage>
        <taxon>Eukaryota</taxon>
        <taxon>Fungi</taxon>
        <taxon>Dikarya</taxon>
        <taxon>Basidiomycota</taxon>
        <taxon>Agaricomycotina</taxon>
        <taxon>Agaricomycetes</taxon>
        <taxon>Polyporales</taxon>
        <taxon>Polyporaceae</taxon>
        <taxon>Dichomitus</taxon>
    </lineage>
</organism>
<feature type="compositionally biased region" description="Polar residues" evidence="1">
    <location>
        <begin position="48"/>
        <end position="57"/>
    </location>
</feature>
<feature type="region of interest" description="Disordered" evidence="1">
    <location>
        <begin position="42"/>
        <end position="75"/>
    </location>
</feature>
<reference evidence="2 3" key="1">
    <citation type="submission" date="2019-01" db="EMBL/GenBank/DDBJ databases">
        <title>Draft genome sequences of three monokaryotic isolates of the white-rot basidiomycete fungus Dichomitus squalens.</title>
        <authorList>
            <consortium name="DOE Joint Genome Institute"/>
            <person name="Lopez S.C."/>
            <person name="Andreopoulos B."/>
            <person name="Pangilinan J."/>
            <person name="Lipzen A."/>
            <person name="Riley R."/>
            <person name="Ahrendt S."/>
            <person name="Ng V."/>
            <person name="Barry K."/>
            <person name="Daum C."/>
            <person name="Grigoriev I.V."/>
            <person name="Hilden K.S."/>
            <person name="Makela M.R."/>
            <person name="de Vries R.P."/>
        </authorList>
    </citation>
    <scope>NUCLEOTIDE SEQUENCE [LARGE SCALE GENOMIC DNA]</scope>
    <source>
        <strain evidence="2 3">CBS 464.89</strain>
    </source>
</reference>
<keyword evidence="3" id="KW-1185">Reference proteome</keyword>
<dbReference type="EMBL" id="ML145112">
    <property type="protein sequence ID" value="TBU59607.1"/>
    <property type="molecule type" value="Genomic_DNA"/>
</dbReference>
<dbReference type="Proteomes" id="UP000292082">
    <property type="component" value="Unassembled WGS sequence"/>
</dbReference>
<evidence type="ECO:0000256" key="1">
    <source>
        <dbReference type="SAM" id="MobiDB-lite"/>
    </source>
</evidence>
<name>A0A4Q9NJM5_9APHY</name>
<evidence type="ECO:0000313" key="3">
    <source>
        <dbReference type="Proteomes" id="UP000292082"/>
    </source>
</evidence>
<dbReference type="AlphaFoldDB" id="A0A4Q9NJM5"/>
<protein>
    <submittedName>
        <fullName evidence="2">Uncharacterized protein</fullName>
    </submittedName>
</protein>
<sequence length="75" mass="8082">MFVSRSGASKCNVSTLQTQWSPSLTSSEMSFKTITEVRYGRCPVRGPPTTSSNSWITQPADDASSPAETNHSADL</sequence>
<evidence type="ECO:0000313" key="2">
    <source>
        <dbReference type="EMBL" id="TBU59607.1"/>
    </source>
</evidence>